<sequence>MTITQYFFFEKRNRYFSANCGCLATVFRFGFFATHAIQSVMKKIISSLLLVSTLSFTACSSTPEPRTTPVVRFALREDNITSWQEMDDGVAVELNQEGQRRLSSMTRNNLGSEMEIYAGRIFVTSEKISRPLRGQKIYVEIDNDDVRDNVLAMLPRNKKS</sequence>
<evidence type="ECO:0000313" key="1">
    <source>
        <dbReference type="EMBL" id="PZP56949.1"/>
    </source>
</evidence>
<dbReference type="Proteomes" id="UP000249739">
    <property type="component" value="Unassembled WGS sequence"/>
</dbReference>
<comment type="caution">
    <text evidence="1">The sequence shown here is derived from an EMBL/GenBank/DDBJ whole genome shotgun (WGS) entry which is preliminary data.</text>
</comment>
<organism evidence="1 2">
    <name type="scientific">Micavibrio aeruginosavorus</name>
    <dbReference type="NCBI Taxonomy" id="349221"/>
    <lineage>
        <taxon>Bacteria</taxon>
        <taxon>Pseudomonadati</taxon>
        <taxon>Bdellovibrionota</taxon>
        <taxon>Bdellovibrionia</taxon>
        <taxon>Bdellovibrionales</taxon>
        <taxon>Pseudobdellovibrionaceae</taxon>
        <taxon>Micavibrio</taxon>
    </lineage>
</organism>
<dbReference type="AlphaFoldDB" id="A0A2W5HTJ6"/>
<reference evidence="1 2" key="1">
    <citation type="submission" date="2017-08" db="EMBL/GenBank/DDBJ databases">
        <title>Infants hospitalized years apart are colonized by the same room-sourced microbial strains.</title>
        <authorList>
            <person name="Brooks B."/>
            <person name="Olm M.R."/>
            <person name="Firek B.A."/>
            <person name="Baker R."/>
            <person name="Thomas B.C."/>
            <person name="Morowitz M.J."/>
            <person name="Banfield J.F."/>
        </authorList>
    </citation>
    <scope>NUCLEOTIDE SEQUENCE [LARGE SCALE GENOMIC DNA]</scope>
    <source>
        <strain evidence="1">S2_006_000_R2_64</strain>
    </source>
</reference>
<accession>A0A2W5HTJ6</accession>
<protein>
    <submittedName>
        <fullName evidence="1">Uncharacterized protein</fullName>
    </submittedName>
</protein>
<evidence type="ECO:0000313" key="2">
    <source>
        <dbReference type="Proteomes" id="UP000249739"/>
    </source>
</evidence>
<name>A0A2W5HTJ6_9BACT</name>
<gene>
    <name evidence="1" type="ORF">DI586_02030</name>
</gene>
<dbReference type="EMBL" id="QFOT01000011">
    <property type="protein sequence ID" value="PZP56949.1"/>
    <property type="molecule type" value="Genomic_DNA"/>
</dbReference>
<proteinExistence type="predicted"/>